<evidence type="ECO:0000313" key="4">
    <source>
        <dbReference type="Proteomes" id="UP000014500"/>
    </source>
</evidence>
<reference evidence="4" key="1">
    <citation type="submission" date="2011-05" db="EMBL/GenBank/DDBJ databases">
        <authorList>
            <person name="Richards S.R."/>
            <person name="Qu J."/>
            <person name="Jiang H."/>
            <person name="Jhangiani S.N."/>
            <person name="Agravi P."/>
            <person name="Goodspeed R."/>
            <person name="Gross S."/>
            <person name="Mandapat C."/>
            <person name="Jackson L."/>
            <person name="Mathew T."/>
            <person name="Pu L."/>
            <person name="Thornton R."/>
            <person name="Saada N."/>
            <person name="Wilczek-Boney K.B."/>
            <person name="Lee S."/>
            <person name="Kovar C."/>
            <person name="Wu Y."/>
            <person name="Scherer S.E."/>
            <person name="Worley K.C."/>
            <person name="Muzny D.M."/>
            <person name="Gibbs R."/>
        </authorList>
    </citation>
    <scope>NUCLEOTIDE SEQUENCE</scope>
    <source>
        <strain evidence="4">Brora</strain>
    </source>
</reference>
<dbReference type="SMART" id="SM00028">
    <property type="entry name" value="TPR"/>
    <property type="match status" value="6"/>
</dbReference>
<feature type="repeat" description="TPR" evidence="1">
    <location>
        <begin position="210"/>
        <end position="243"/>
    </location>
</feature>
<dbReference type="PANTHER" id="PTHR23082:SF0">
    <property type="entry name" value="GENERAL TRANSCRIPTION FACTOR 3C POLYPEPTIDE 3"/>
    <property type="match status" value="1"/>
</dbReference>
<dbReference type="Pfam" id="PF13181">
    <property type="entry name" value="TPR_8"/>
    <property type="match status" value="2"/>
</dbReference>
<dbReference type="InterPro" id="IPR039340">
    <property type="entry name" value="Tfc4/TFIIIC-102/Sfc4"/>
</dbReference>
<dbReference type="STRING" id="126957.T1JHP3"/>
<dbReference type="AlphaFoldDB" id="T1JHP3"/>
<dbReference type="Pfam" id="PF13432">
    <property type="entry name" value="TPR_16"/>
    <property type="match status" value="1"/>
</dbReference>
<evidence type="ECO:0000256" key="2">
    <source>
        <dbReference type="SAM" id="MobiDB-lite"/>
    </source>
</evidence>
<evidence type="ECO:0000313" key="3">
    <source>
        <dbReference type="EnsemblMetazoa" id="SMAR013374-PA"/>
    </source>
</evidence>
<feature type="compositionally biased region" description="Low complexity" evidence="2">
    <location>
        <begin position="74"/>
        <end position="86"/>
    </location>
</feature>
<dbReference type="PhylomeDB" id="T1JHP3"/>
<dbReference type="InterPro" id="IPR019734">
    <property type="entry name" value="TPR_rpt"/>
</dbReference>
<dbReference type="GO" id="GO:0000127">
    <property type="term" value="C:transcription factor TFIIIC complex"/>
    <property type="evidence" value="ECO:0007669"/>
    <property type="project" value="TreeGrafter"/>
</dbReference>
<feature type="repeat" description="TPR" evidence="1">
    <location>
        <begin position="453"/>
        <end position="486"/>
    </location>
</feature>
<keyword evidence="4" id="KW-1185">Reference proteome</keyword>
<dbReference type="PROSITE" id="PS50005">
    <property type="entry name" value="TPR"/>
    <property type="match status" value="4"/>
</dbReference>
<dbReference type="InterPro" id="IPR011990">
    <property type="entry name" value="TPR-like_helical_dom_sf"/>
</dbReference>
<organism evidence="3 4">
    <name type="scientific">Strigamia maritima</name>
    <name type="common">European centipede</name>
    <name type="synonym">Geophilus maritimus</name>
    <dbReference type="NCBI Taxonomy" id="126957"/>
    <lineage>
        <taxon>Eukaryota</taxon>
        <taxon>Metazoa</taxon>
        <taxon>Ecdysozoa</taxon>
        <taxon>Arthropoda</taxon>
        <taxon>Myriapoda</taxon>
        <taxon>Chilopoda</taxon>
        <taxon>Pleurostigmophora</taxon>
        <taxon>Geophilomorpha</taxon>
        <taxon>Linotaeniidae</taxon>
        <taxon>Strigamia</taxon>
    </lineage>
</organism>
<dbReference type="HOGENOM" id="CLU_002391_1_1_1"/>
<dbReference type="EnsemblMetazoa" id="SMAR013374-RA">
    <property type="protein sequence ID" value="SMAR013374-PA"/>
    <property type="gene ID" value="SMAR013374"/>
</dbReference>
<protein>
    <recommendedName>
        <fullName evidence="5">General transcription factor 3C polypeptide 3</fullName>
    </recommendedName>
</protein>
<accession>T1JHP3</accession>
<feature type="compositionally biased region" description="Acidic residues" evidence="2">
    <location>
        <begin position="38"/>
        <end position="67"/>
    </location>
</feature>
<keyword evidence="1" id="KW-0802">TPR repeat</keyword>
<dbReference type="SUPFAM" id="SSF48452">
    <property type="entry name" value="TPR-like"/>
    <property type="match status" value="3"/>
</dbReference>
<dbReference type="OMA" id="SSPNMKF"/>
<dbReference type="Gene3D" id="1.25.40.10">
    <property type="entry name" value="Tetratricopeptide repeat domain"/>
    <property type="match status" value="3"/>
</dbReference>
<dbReference type="EMBL" id="JH431806">
    <property type="status" value="NOT_ANNOTATED_CDS"/>
    <property type="molecule type" value="Genomic_DNA"/>
</dbReference>
<evidence type="ECO:0000256" key="1">
    <source>
        <dbReference type="PROSITE-ProRule" id="PRU00339"/>
    </source>
</evidence>
<name>T1JHP3_STRMM</name>
<dbReference type="Proteomes" id="UP000014500">
    <property type="component" value="Unassembled WGS sequence"/>
</dbReference>
<feature type="repeat" description="TPR" evidence="1">
    <location>
        <begin position="788"/>
        <end position="821"/>
    </location>
</feature>
<evidence type="ECO:0008006" key="5">
    <source>
        <dbReference type="Google" id="ProtNLM"/>
    </source>
</evidence>
<feature type="repeat" description="TPR" evidence="1">
    <location>
        <begin position="176"/>
        <end position="209"/>
    </location>
</feature>
<dbReference type="PANTHER" id="PTHR23082">
    <property type="entry name" value="TRANSCRIPTION INITIATION FACTOR IIIC TFIIIC , POLYPEPTIDE 3-RELATED"/>
    <property type="match status" value="1"/>
</dbReference>
<dbReference type="GO" id="GO:0006383">
    <property type="term" value="P:transcription by RNA polymerase III"/>
    <property type="evidence" value="ECO:0007669"/>
    <property type="project" value="InterPro"/>
</dbReference>
<sequence>MDEDSLFSNLESGQLTEEQWVQFKELKIQRGNLVCNEIDSDDEDEYEEYDELQEQEQDDSDKAEEDTGVIASGSDSDTNDNFNNSLSDQELNKGLEKYLNGELTFTQYSNLLEGIENEGIPEETTKDQTKKTKTRTKLPRKVQHLLGEANLNLARQETDEAIKMCMEIIRLAPRAPQPFQTLGMVYEELGDMEKSLQFSLIAAFLSPNDPEEWLKLAEMSINSGDLLQAVTCYTKALKSDPNNVAIHWERCLLLEQLGKKMKALEGYQQMLKLMKPEQAPQCWQLAREICKSYHEMGETALAIITMMNVFEKFADTASSEDLNILMELQISLKKYEDTIQCFQKYGNITFHRDEGDMFVTCEPLDKEMVKNVVKCTIANPYPIDLRVKLVIVLLFLEGFHLIDDLIEPLFEEKLDEVGDLYLDLAEAFSEVGLYSKAAPLLSDLVKSENYNMAAVWLRYAECLKAMGKSEEALLAYSRVMTFAPNHAGARMASSTLLQQMGRTEEAIDIVKTTGTVLEENAQLSLQCCNLLLSQGDHDQFIEVAVSLLDLLMPKLKRKEEILTVICNYSQKRRAQNLKEVRKELGLEEWVPCKVENVVSINELWDLFLKLCDALFNEHRYGELQHLTLRALCSKPLTKNSKEEEIEFLCLLSCYFNRNAKYAYNFIKQILLDNVNCNRAWNLFGQIVSMAQEARYNRFCLRFASKYGDNLPLFLLNGHNALVSGSYKHALGDYQEAFKLNPLNYFASFMIGLAFTHMTCQKFTADKHTLFIQAVAFFNRYTDLRGECQETLYNMGRAMHQLGLTYIAVHYYKKALDTNPTIQTEDGSDNIFDLKCEIAYNLSLIYRNSGSDDLAAWYIHKYCKI</sequence>
<reference evidence="3" key="2">
    <citation type="submission" date="2015-02" db="UniProtKB">
        <authorList>
            <consortium name="EnsemblMetazoa"/>
        </authorList>
    </citation>
    <scope>IDENTIFICATION</scope>
</reference>
<proteinExistence type="predicted"/>
<feature type="region of interest" description="Disordered" evidence="2">
    <location>
        <begin position="38"/>
        <end position="86"/>
    </location>
</feature>
<dbReference type="eggNOG" id="KOG2076">
    <property type="taxonomic scope" value="Eukaryota"/>
</dbReference>